<dbReference type="InterPro" id="IPR050303">
    <property type="entry name" value="GatZ_KbaZ_carbometab"/>
</dbReference>
<dbReference type="Proteomes" id="UP000199087">
    <property type="component" value="Unassembled WGS sequence"/>
</dbReference>
<gene>
    <name evidence="2" type="ORF">BN000_00070</name>
</gene>
<dbReference type="STRING" id="1499688.BN000_00070"/>
<reference evidence="3" key="1">
    <citation type="submission" date="2015-05" db="EMBL/GenBank/DDBJ databases">
        <authorList>
            <person name="Urmite Genomes"/>
        </authorList>
    </citation>
    <scope>NUCLEOTIDE SEQUENCE [LARGE SCALE GENOMIC DNA]</scope>
    <source>
        <strain evidence="3">LF1</strain>
    </source>
</reference>
<dbReference type="PANTHER" id="PTHR32502:SF27">
    <property type="entry name" value="PTS SYSTEM, MANNOSE-SPECIFIC IID COMPONENT"/>
    <property type="match status" value="1"/>
</dbReference>
<feature type="transmembrane region" description="Helical" evidence="1">
    <location>
        <begin position="137"/>
        <end position="158"/>
    </location>
</feature>
<sequence>MPKLEKKDLRRGWRSWAMYHLSSMSFEKLEAHGFAHSMIPVLKKLYKNKPEEYQEALKRHSVFYNVEPQVGSLVNGIVTSMEEERANGKQIDDDMIHTVKTSIMGPLSGIGDSTIQGILIPILLTIAMAISNQGSPIGVLLYIFGYSFIMLSLSYFMYMSGYKFGINSIDTIIGAGSKKLRDSFNTLGIMVIGALAASFVHVTTAIKIPNGKAVLDLQKTFDGFFPGLLSLLAVMLSWYLISKRKMSTTKVLLLLVGISVVGVLLGFF</sequence>
<dbReference type="EMBL" id="CVRB01000001">
    <property type="protein sequence ID" value="CRK80189.1"/>
    <property type="molecule type" value="Genomic_DNA"/>
</dbReference>
<dbReference type="OrthoDB" id="9795582at2"/>
<keyword evidence="3" id="KW-1185">Reference proteome</keyword>
<organism evidence="2 3">
    <name type="scientific">Neobacillus massiliamazoniensis</name>
    <dbReference type="NCBI Taxonomy" id="1499688"/>
    <lineage>
        <taxon>Bacteria</taxon>
        <taxon>Bacillati</taxon>
        <taxon>Bacillota</taxon>
        <taxon>Bacilli</taxon>
        <taxon>Bacillales</taxon>
        <taxon>Bacillaceae</taxon>
        <taxon>Neobacillus</taxon>
    </lineage>
</organism>
<keyword evidence="1" id="KW-0812">Transmembrane</keyword>
<evidence type="ECO:0000313" key="3">
    <source>
        <dbReference type="Proteomes" id="UP000199087"/>
    </source>
</evidence>
<protein>
    <submittedName>
        <fullName evidence="2">PTS system mannose/fructose/sorbose family transporter subunit IID</fullName>
    </submittedName>
</protein>
<evidence type="ECO:0000313" key="2">
    <source>
        <dbReference type="EMBL" id="CRK80189.1"/>
    </source>
</evidence>
<feature type="transmembrane region" description="Helical" evidence="1">
    <location>
        <begin position="184"/>
        <end position="203"/>
    </location>
</feature>
<feature type="transmembrane region" description="Helical" evidence="1">
    <location>
        <begin position="223"/>
        <end position="241"/>
    </location>
</feature>
<dbReference type="InterPro" id="IPR004704">
    <property type="entry name" value="PTS_IID_man"/>
</dbReference>
<dbReference type="GO" id="GO:0009401">
    <property type="term" value="P:phosphoenolpyruvate-dependent sugar phosphotransferase system"/>
    <property type="evidence" value="ECO:0007669"/>
    <property type="project" value="InterPro"/>
</dbReference>
<keyword evidence="1" id="KW-1133">Transmembrane helix</keyword>
<feature type="transmembrane region" description="Helical" evidence="1">
    <location>
        <begin position="110"/>
        <end position="131"/>
    </location>
</feature>
<dbReference type="Pfam" id="PF03613">
    <property type="entry name" value="EIID-AGA"/>
    <property type="match status" value="1"/>
</dbReference>
<feature type="transmembrane region" description="Helical" evidence="1">
    <location>
        <begin position="248"/>
        <end position="267"/>
    </location>
</feature>
<evidence type="ECO:0000256" key="1">
    <source>
        <dbReference type="SAM" id="Phobius"/>
    </source>
</evidence>
<dbReference type="PROSITE" id="PS51108">
    <property type="entry name" value="PTS_EIID"/>
    <property type="match status" value="1"/>
</dbReference>
<dbReference type="GO" id="GO:0005886">
    <property type="term" value="C:plasma membrane"/>
    <property type="evidence" value="ECO:0007669"/>
    <property type="project" value="TreeGrafter"/>
</dbReference>
<dbReference type="RefSeq" id="WP_090629363.1">
    <property type="nucleotide sequence ID" value="NZ_CVRB01000001.1"/>
</dbReference>
<keyword evidence="1" id="KW-0472">Membrane</keyword>
<proteinExistence type="predicted"/>
<dbReference type="AlphaFoldDB" id="A0A0U1NQ75"/>
<dbReference type="PANTHER" id="PTHR32502">
    <property type="entry name" value="N-ACETYLGALACTOSAMINE PERMEASE II COMPONENT-RELATED"/>
    <property type="match status" value="1"/>
</dbReference>
<name>A0A0U1NQ75_9BACI</name>
<accession>A0A0U1NQ75</accession>